<dbReference type="EMBL" id="CP013067">
    <property type="protein sequence ID" value="ALP42923.1"/>
    <property type="molecule type" value="Genomic_DNA"/>
</dbReference>
<dbReference type="InterPro" id="IPR031948">
    <property type="entry name" value="PliI"/>
</dbReference>
<name>A0A0S2SMF6_9GAMM</name>
<keyword evidence="1" id="KW-0732">Signal</keyword>
<feature type="signal peptide" evidence="1">
    <location>
        <begin position="1"/>
        <end position="20"/>
    </location>
</feature>
<accession>A0A0S2SMF6</accession>
<evidence type="ECO:0008006" key="4">
    <source>
        <dbReference type="Google" id="ProtNLM"/>
    </source>
</evidence>
<gene>
    <name evidence="2" type="ORF">WL1483_3504</name>
</gene>
<dbReference type="Proteomes" id="UP000058114">
    <property type="component" value="Chromosome"/>
</dbReference>
<feature type="chain" id="PRO_5006604521" description="PliI/PliC-like inhibitor of I-type lysozyme" evidence="1">
    <location>
        <begin position="21"/>
        <end position="144"/>
    </location>
</feature>
<evidence type="ECO:0000313" key="3">
    <source>
        <dbReference type="Proteomes" id="UP000058114"/>
    </source>
</evidence>
<reference evidence="2 3" key="2">
    <citation type="journal article" date="2016" name="Genome Announc.">
        <title>Complete Genome Sequence of the Highly Virulent Aeromonas schubertii Strain WL1483, Isolated from Diseased Snakehead Fish (Channa argus) in China.</title>
        <authorList>
            <person name="Liu L."/>
            <person name="Li N."/>
            <person name="Zhang D."/>
            <person name="Fu X."/>
            <person name="Shi C."/>
            <person name="Lin Q."/>
            <person name="Hao G."/>
        </authorList>
    </citation>
    <scope>NUCLEOTIDE SEQUENCE [LARGE SCALE GENOMIC DNA]</scope>
    <source>
        <strain evidence="2 3">WL1483</strain>
    </source>
</reference>
<dbReference type="CDD" id="cd09632">
    <property type="entry name" value="PliI_like"/>
    <property type="match status" value="1"/>
</dbReference>
<dbReference type="AlphaFoldDB" id="A0A0S2SMF6"/>
<dbReference type="PATRIC" id="fig|652.5.peg.1118"/>
<evidence type="ECO:0000256" key="1">
    <source>
        <dbReference type="SAM" id="SignalP"/>
    </source>
</evidence>
<evidence type="ECO:0000313" key="2">
    <source>
        <dbReference type="EMBL" id="ALP42923.1"/>
    </source>
</evidence>
<dbReference type="KEGG" id="asr:WL1483_3504"/>
<sequence>MMMKRWVFTLLLAMAGAMQAGELPRQLTLPTGLVITLEQGSGEPASIGSYALRLYSGSNPRFPLDDFIAGIIMPRNGSLVAARLVDLNDDKQPELIVVAQSAGSGGYLSADAFTVTPEGIESYSQVVDLPPDSDLVKALRAPQE</sequence>
<dbReference type="InterPro" id="IPR038643">
    <property type="entry name" value="PliI_sf"/>
</dbReference>
<proteinExistence type="predicted"/>
<dbReference type="Gene3D" id="2.40.128.460">
    <property type="entry name" value="Periplasmic lysozyme inhibitor of I-type lysozyme"/>
    <property type="match status" value="1"/>
</dbReference>
<reference evidence="3" key="1">
    <citation type="submission" date="2015-10" db="EMBL/GenBank/DDBJ databases">
        <title>Complete Genome Sequence of Aeromonas schubertii strain WL1483.</title>
        <authorList>
            <person name="Liu L."/>
        </authorList>
    </citation>
    <scope>NUCLEOTIDE SEQUENCE [LARGE SCALE GENOMIC DNA]</scope>
    <source>
        <strain evidence="3">WL1483</strain>
    </source>
</reference>
<dbReference type="Pfam" id="PF16743">
    <property type="entry name" value="PliI"/>
    <property type="match status" value="1"/>
</dbReference>
<organism evidence="2 3">
    <name type="scientific">Aeromonas schubertii</name>
    <dbReference type="NCBI Taxonomy" id="652"/>
    <lineage>
        <taxon>Bacteria</taxon>
        <taxon>Pseudomonadati</taxon>
        <taxon>Pseudomonadota</taxon>
        <taxon>Gammaproteobacteria</taxon>
        <taxon>Aeromonadales</taxon>
        <taxon>Aeromonadaceae</taxon>
        <taxon>Aeromonas</taxon>
    </lineage>
</organism>
<protein>
    <recommendedName>
        <fullName evidence="4">PliI/PliC-like inhibitor of I-type lysozyme</fullName>
    </recommendedName>
</protein>